<evidence type="ECO:0000256" key="6">
    <source>
        <dbReference type="ARBA" id="ARBA00023242"/>
    </source>
</evidence>
<evidence type="ECO:0000256" key="4">
    <source>
        <dbReference type="ARBA" id="ARBA00023125"/>
    </source>
</evidence>
<evidence type="ECO:0000256" key="9">
    <source>
        <dbReference type="SAM" id="MobiDB-lite"/>
    </source>
</evidence>
<keyword evidence="12" id="KW-1185">Reference proteome</keyword>
<evidence type="ECO:0000259" key="10">
    <source>
        <dbReference type="PROSITE" id="PS50071"/>
    </source>
</evidence>
<dbReference type="GO" id="GO:0000978">
    <property type="term" value="F:RNA polymerase II cis-regulatory region sequence-specific DNA binding"/>
    <property type="evidence" value="ECO:0007669"/>
    <property type="project" value="TreeGrafter"/>
</dbReference>
<dbReference type="FunFam" id="1.10.10.60:FF:000068">
    <property type="entry name" value="Orthodenticle homeobox 1"/>
    <property type="match status" value="1"/>
</dbReference>
<proteinExistence type="predicted"/>
<dbReference type="GO" id="GO:0045944">
    <property type="term" value="P:positive regulation of transcription by RNA polymerase II"/>
    <property type="evidence" value="ECO:0007669"/>
    <property type="project" value="UniProtKB-ARBA"/>
</dbReference>
<reference evidence="13" key="1">
    <citation type="submission" date="2016-06" db="UniProtKB">
        <authorList>
            <consortium name="WormBaseParasite"/>
        </authorList>
    </citation>
    <scope>IDENTIFICATION</scope>
</reference>
<dbReference type="InterPro" id="IPR009057">
    <property type="entry name" value="Homeodomain-like_sf"/>
</dbReference>
<feature type="domain" description="Homeobox" evidence="10">
    <location>
        <begin position="50"/>
        <end position="110"/>
    </location>
</feature>
<name>A0A183J4H2_9BILA</name>
<keyword evidence="5 7" id="KW-0371">Homeobox</keyword>
<dbReference type="WBParaSite" id="SBAD_0001114601-mRNA-1">
    <property type="protein sequence ID" value="SBAD_0001114601-mRNA-1"/>
    <property type="gene ID" value="SBAD_0001114601"/>
</dbReference>
<gene>
    <name evidence="11" type="ORF">SBAD_LOCUS10770</name>
</gene>
<dbReference type="InterPro" id="IPR001356">
    <property type="entry name" value="HD"/>
</dbReference>
<feature type="region of interest" description="Disordered" evidence="9">
    <location>
        <begin position="110"/>
        <end position="160"/>
    </location>
</feature>
<dbReference type="PROSITE" id="PS50071">
    <property type="entry name" value="HOMEOBOX_2"/>
    <property type="match status" value="1"/>
</dbReference>
<dbReference type="GO" id="GO:0005634">
    <property type="term" value="C:nucleus"/>
    <property type="evidence" value="ECO:0007669"/>
    <property type="project" value="UniProtKB-SubCell"/>
</dbReference>
<dbReference type="GO" id="GO:0000981">
    <property type="term" value="F:DNA-binding transcription factor activity, RNA polymerase II-specific"/>
    <property type="evidence" value="ECO:0007669"/>
    <property type="project" value="InterPro"/>
</dbReference>
<dbReference type="AlphaFoldDB" id="A0A183J4H2"/>
<keyword evidence="4 7" id="KW-0238">DNA-binding</keyword>
<evidence type="ECO:0000256" key="1">
    <source>
        <dbReference type="ARBA" id="ARBA00004123"/>
    </source>
</evidence>
<accession>A0A183J4H2</accession>
<comment type="subcellular location">
    <subcellularLocation>
        <location evidence="1 7 8">Nucleus</location>
    </subcellularLocation>
</comment>
<protein>
    <submittedName>
        <fullName evidence="13">Homeobox domain-containing protein</fullName>
    </submittedName>
</protein>
<dbReference type="EMBL" id="UZAM01014539">
    <property type="protein sequence ID" value="VDP34474.1"/>
    <property type="molecule type" value="Genomic_DNA"/>
</dbReference>
<dbReference type="PANTHER" id="PTHR45793:SF5">
    <property type="entry name" value="HOMEOTIC PROTEIN OCELLILESS"/>
    <property type="match status" value="1"/>
</dbReference>
<dbReference type="OrthoDB" id="6159439at2759"/>
<keyword evidence="2" id="KW-0217">Developmental protein</keyword>
<feature type="compositionally biased region" description="Low complexity" evidence="9">
    <location>
        <begin position="110"/>
        <end position="136"/>
    </location>
</feature>
<evidence type="ECO:0000256" key="5">
    <source>
        <dbReference type="ARBA" id="ARBA00023155"/>
    </source>
</evidence>
<evidence type="ECO:0000313" key="11">
    <source>
        <dbReference type="EMBL" id="VDP34474.1"/>
    </source>
</evidence>
<dbReference type="CDD" id="cd00086">
    <property type="entry name" value="homeodomain"/>
    <property type="match status" value="1"/>
</dbReference>
<feature type="compositionally biased region" description="Polar residues" evidence="9">
    <location>
        <begin position="143"/>
        <end position="160"/>
    </location>
</feature>
<keyword evidence="3" id="KW-0524">Neurogenesis</keyword>
<evidence type="ECO:0000256" key="2">
    <source>
        <dbReference type="ARBA" id="ARBA00022473"/>
    </source>
</evidence>
<organism evidence="13">
    <name type="scientific">Soboliphyme baturini</name>
    <dbReference type="NCBI Taxonomy" id="241478"/>
    <lineage>
        <taxon>Eukaryota</taxon>
        <taxon>Metazoa</taxon>
        <taxon>Ecdysozoa</taxon>
        <taxon>Nematoda</taxon>
        <taxon>Enoplea</taxon>
        <taxon>Dorylaimia</taxon>
        <taxon>Dioctophymatida</taxon>
        <taxon>Dioctophymatoidea</taxon>
        <taxon>Soboliphymatidae</taxon>
        <taxon>Soboliphyme</taxon>
    </lineage>
</organism>
<dbReference type="SUPFAM" id="SSF46689">
    <property type="entry name" value="Homeodomain-like"/>
    <property type="match status" value="1"/>
</dbReference>
<evidence type="ECO:0000256" key="7">
    <source>
        <dbReference type="PROSITE-ProRule" id="PRU00108"/>
    </source>
</evidence>
<dbReference type="PROSITE" id="PS00027">
    <property type="entry name" value="HOMEOBOX_1"/>
    <property type="match status" value="1"/>
</dbReference>
<evidence type="ECO:0000313" key="13">
    <source>
        <dbReference type="WBParaSite" id="SBAD_0001114601-mRNA-1"/>
    </source>
</evidence>
<dbReference type="InterPro" id="IPR017970">
    <property type="entry name" value="Homeobox_CS"/>
</dbReference>
<keyword evidence="6 7" id="KW-0539">Nucleus</keyword>
<evidence type="ECO:0000256" key="8">
    <source>
        <dbReference type="RuleBase" id="RU000682"/>
    </source>
</evidence>
<dbReference type="Proteomes" id="UP000270296">
    <property type="component" value="Unassembled WGS sequence"/>
</dbReference>
<sequence>MTFNAAAAAAAANMTAAAYLKAGPYSMPLSGGANGFCQSMMPFSTNSLPRKQRRERTTFSRAQLDILENLFLKTRYPDIFLREEVALKIGLPESRVQVWFKNRRAKARQRAQMNSLVKKEPSSPVKSSSPSSTNSLENKKPSRQLTITTSTAPTNADMANSTIVTKGNHLTHHQEMMMAASTIFKQEPTSFYGYSQMGQNSFLTSPQAGAAANFASSPMWTPALPQDTSCSVLQPRTMSGNRMAAYSVSPAQNMYLTPPYNTSYPQPTYYGSSFGPVDFMQHFNNGPNP</sequence>
<dbReference type="SMART" id="SM00389">
    <property type="entry name" value="HOX"/>
    <property type="match status" value="1"/>
</dbReference>
<dbReference type="Gene3D" id="1.10.10.60">
    <property type="entry name" value="Homeodomain-like"/>
    <property type="match status" value="1"/>
</dbReference>
<evidence type="ECO:0000256" key="3">
    <source>
        <dbReference type="ARBA" id="ARBA00022902"/>
    </source>
</evidence>
<dbReference type="Pfam" id="PF00046">
    <property type="entry name" value="Homeodomain"/>
    <property type="match status" value="1"/>
</dbReference>
<reference evidence="11 12" key="2">
    <citation type="submission" date="2018-11" db="EMBL/GenBank/DDBJ databases">
        <authorList>
            <consortium name="Pathogen Informatics"/>
        </authorList>
    </citation>
    <scope>NUCLEOTIDE SEQUENCE [LARGE SCALE GENOMIC DNA]</scope>
</reference>
<evidence type="ECO:0000313" key="12">
    <source>
        <dbReference type="Proteomes" id="UP000270296"/>
    </source>
</evidence>
<dbReference type="GO" id="GO:0007399">
    <property type="term" value="P:nervous system development"/>
    <property type="evidence" value="ECO:0007669"/>
    <property type="project" value="UniProtKB-KW"/>
</dbReference>
<feature type="DNA-binding region" description="Homeobox" evidence="7">
    <location>
        <begin position="52"/>
        <end position="111"/>
    </location>
</feature>
<dbReference type="PANTHER" id="PTHR45793">
    <property type="entry name" value="HOMEOBOX PROTEIN"/>
    <property type="match status" value="1"/>
</dbReference>